<dbReference type="RefSeq" id="WP_214440684.1">
    <property type="nucleotide sequence ID" value="NZ_JAECZB010000073.1"/>
</dbReference>
<comment type="caution">
    <text evidence="1">The sequence shown here is derived from an EMBL/GenBank/DDBJ whole genome shotgun (WGS) entry which is preliminary data.</text>
</comment>
<evidence type="ECO:0000313" key="1">
    <source>
        <dbReference type="EMBL" id="MBH8554441.1"/>
    </source>
</evidence>
<dbReference type="AlphaFoldDB" id="A0A8J7L449"/>
<accession>A0A8J7L449</accession>
<keyword evidence="2" id="KW-1185">Reference proteome</keyword>
<dbReference type="Proteomes" id="UP000599391">
    <property type="component" value="Unassembled WGS sequence"/>
</dbReference>
<protein>
    <submittedName>
        <fullName evidence="1">Uncharacterized protein</fullName>
    </submittedName>
</protein>
<gene>
    <name evidence="1" type="ORF">I8751_19130</name>
</gene>
<name>A0A8J7L449_9CYAN</name>
<organism evidence="1 2">
    <name type="scientific">Atlanticothrix silvestris CENA357</name>
    <dbReference type="NCBI Taxonomy" id="1725252"/>
    <lineage>
        <taxon>Bacteria</taxon>
        <taxon>Bacillati</taxon>
        <taxon>Cyanobacteriota</taxon>
        <taxon>Cyanophyceae</taxon>
        <taxon>Nostocales</taxon>
        <taxon>Nodulariaceae</taxon>
        <taxon>Atlanticothrix</taxon>
        <taxon>Atlanticothrix silvestris</taxon>
    </lineage>
</organism>
<evidence type="ECO:0000313" key="2">
    <source>
        <dbReference type="Proteomes" id="UP000599391"/>
    </source>
</evidence>
<sequence length="207" mass="23946">MLTSNELRWFYPGTIPEDIEIWFRQNCLIDQMQPPEAREDKYLYTPECDYLGIKLRQGRLEVKWRKAEFGVVRLGELVEGKVEKWAKWMCNDPTGESFQPATVLGNSSWVNVQKIRYSQSYKVLSDFSVQPVVTNESNDNGCNVEITHLIIQNHAWWSLAFEAFGKDTLIMDNLQATANLVLNTYQCSKLLVVNSYAYPHFLGLVCH</sequence>
<reference evidence="1 2" key="1">
    <citation type="journal article" date="2021" name="Int. J. Syst. Evol. Microbiol.">
        <title>Amazonocrinis nigriterrae gen. nov., sp. nov., Atlanticothrix silvestris gen. nov., sp. nov. and Dendronalium phyllosphericum gen. nov., sp. nov., nostocacean cyanobacteria from Brazilian environments.</title>
        <authorList>
            <person name="Alvarenga D.O."/>
            <person name="Andreote A.P.D."/>
            <person name="Branco L.H.Z."/>
            <person name="Delbaje E."/>
            <person name="Cruz R.B."/>
            <person name="Varani A.M."/>
            <person name="Fiore M.F."/>
        </authorList>
    </citation>
    <scope>NUCLEOTIDE SEQUENCE [LARGE SCALE GENOMIC DNA]</scope>
    <source>
        <strain evidence="1 2">CENA357</strain>
    </source>
</reference>
<dbReference type="EMBL" id="JAECZB010000073">
    <property type="protein sequence ID" value="MBH8554441.1"/>
    <property type="molecule type" value="Genomic_DNA"/>
</dbReference>
<proteinExistence type="predicted"/>